<dbReference type="GO" id="GO:0009380">
    <property type="term" value="C:excinuclease repair complex"/>
    <property type="evidence" value="ECO:0007669"/>
    <property type="project" value="TreeGrafter"/>
</dbReference>
<dbReference type="InterPro" id="IPR050066">
    <property type="entry name" value="UvrABC_protein_C"/>
</dbReference>
<dbReference type="EMBL" id="MGKJ01000015">
    <property type="protein sequence ID" value="OGN23782.1"/>
    <property type="molecule type" value="Genomic_DNA"/>
</dbReference>
<dbReference type="GO" id="GO:0006289">
    <property type="term" value="P:nucleotide-excision repair"/>
    <property type="evidence" value="ECO:0007669"/>
    <property type="project" value="InterPro"/>
</dbReference>
<dbReference type="Gene3D" id="3.30.420.340">
    <property type="entry name" value="UvrC, RNAse H endonuclease domain"/>
    <property type="match status" value="1"/>
</dbReference>
<dbReference type="STRING" id="1802695.A3A13_01905"/>
<name>A0A1F8GEH5_9BACT</name>
<dbReference type="Pfam" id="PF08459">
    <property type="entry name" value="UvrC_RNaseH_dom"/>
    <property type="match status" value="1"/>
</dbReference>
<gene>
    <name evidence="3" type="ORF">A3A13_01905</name>
</gene>
<evidence type="ECO:0000313" key="4">
    <source>
        <dbReference type="Proteomes" id="UP000178911"/>
    </source>
</evidence>
<evidence type="ECO:0000313" key="3">
    <source>
        <dbReference type="EMBL" id="OGN23782.1"/>
    </source>
</evidence>
<dbReference type="GO" id="GO:0009381">
    <property type="term" value="F:excinuclease ABC activity"/>
    <property type="evidence" value="ECO:0007669"/>
    <property type="project" value="InterPro"/>
</dbReference>
<dbReference type="PROSITE" id="PS50164">
    <property type="entry name" value="GIY_YIG"/>
    <property type="match status" value="1"/>
</dbReference>
<dbReference type="PROSITE" id="PS50165">
    <property type="entry name" value="UVRC"/>
    <property type="match status" value="1"/>
</dbReference>
<dbReference type="CDD" id="cd10434">
    <property type="entry name" value="GIY-YIG_UvrC_Cho"/>
    <property type="match status" value="1"/>
</dbReference>
<dbReference type="InterPro" id="IPR000305">
    <property type="entry name" value="GIY-YIG_endonuc"/>
</dbReference>
<sequence length="507" mass="58020">MTNASLKKFISTAPSSPGIYIFSAKGGKKILYIGKAADIKARLRSYLKTKDSRILKMLALAISIKTLETGSEIEALITESQCIKKYKPAFNIMLRDDKQFFYVGITKEEWPKIFITHQPTFFGPFTDGTALKTTLRHLRRIFPYCTCKKPHNNFCLNYHIGKCPGFCCLKDSLERSGFGKLTILSDSRMDRRIAEKKLYSKNIKAIKNILSGKKTLLLKHLETEMIKLGKEAARSDNRSERASLKEREKFQEAIELRDKIEKISRVFENARIIQNIPYYDISKNYSEKTSSDLGKILKLKKYPYRIEGYDVANIQGKYAVGAMVVFVDGKPDKNEYRRFKIRYQKNQKLLLQKHNDRGNIATIDELANDTAMLKEVLTRRFNHPEWPLADLIVVDGGKAQLSTTLAVVRSKFKLLNPKQIQNSKPEKGPAGPLGSFAGFKIPKIIALTKNEKHRAVKMFVQNKKEAVPLSKLPANVKNLLLHINSEAHRFATSYYRKLHRKKALRPN</sequence>
<accession>A0A1F8GEH5</accession>
<dbReference type="Gene3D" id="3.40.1440.10">
    <property type="entry name" value="GIY-YIG endonuclease"/>
    <property type="match status" value="1"/>
</dbReference>
<reference evidence="3 4" key="1">
    <citation type="journal article" date="2016" name="Nat. Commun.">
        <title>Thousands of microbial genomes shed light on interconnected biogeochemical processes in an aquifer system.</title>
        <authorList>
            <person name="Anantharaman K."/>
            <person name="Brown C.T."/>
            <person name="Hug L.A."/>
            <person name="Sharon I."/>
            <person name="Castelle C.J."/>
            <person name="Probst A.J."/>
            <person name="Thomas B.C."/>
            <person name="Singh A."/>
            <person name="Wilkins M.J."/>
            <person name="Karaoz U."/>
            <person name="Brodie E.L."/>
            <person name="Williams K.H."/>
            <person name="Hubbard S.S."/>
            <person name="Banfield J.F."/>
        </authorList>
    </citation>
    <scope>NUCLEOTIDE SEQUENCE [LARGE SCALE GENOMIC DNA]</scope>
</reference>
<dbReference type="Proteomes" id="UP000178911">
    <property type="component" value="Unassembled WGS sequence"/>
</dbReference>
<evidence type="ECO:0000259" key="1">
    <source>
        <dbReference type="PROSITE" id="PS50164"/>
    </source>
</evidence>
<dbReference type="PANTHER" id="PTHR30562">
    <property type="entry name" value="UVRC/OXIDOREDUCTASE"/>
    <property type="match status" value="1"/>
</dbReference>
<dbReference type="InterPro" id="IPR047296">
    <property type="entry name" value="GIY-YIG_UvrC_Cho"/>
</dbReference>
<evidence type="ECO:0008006" key="5">
    <source>
        <dbReference type="Google" id="ProtNLM"/>
    </source>
</evidence>
<protein>
    <recommendedName>
        <fullName evidence="5">Excinuclease ABC subunit C</fullName>
    </recommendedName>
</protein>
<organism evidence="3 4">
    <name type="scientific">Candidatus Yanofskybacteria bacterium RIFCSPLOWO2_01_FULL_43_22</name>
    <dbReference type="NCBI Taxonomy" id="1802695"/>
    <lineage>
        <taxon>Bacteria</taxon>
        <taxon>Candidatus Yanofskyibacteriota</taxon>
    </lineage>
</organism>
<evidence type="ECO:0000259" key="2">
    <source>
        <dbReference type="PROSITE" id="PS50165"/>
    </source>
</evidence>
<dbReference type="PANTHER" id="PTHR30562:SF1">
    <property type="entry name" value="UVRABC SYSTEM PROTEIN C"/>
    <property type="match status" value="1"/>
</dbReference>
<dbReference type="SUPFAM" id="SSF82771">
    <property type="entry name" value="GIY-YIG endonuclease"/>
    <property type="match status" value="1"/>
</dbReference>
<dbReference type="InterPro" id="IPR035901">
    <property type="entry name" value="GIY-YIG_endonuc_sf"/>
</dbReference>
<dbReference type="Pfam" id="PF01541">
    <property type="entry name" value="GIY-YIG"/>
    <property type="match status" value="1"/>
</dbReference>
<feature type="domain" description="UvrC family homology region profile" evidence="2">
    <location>
        <begin position="258"/>
        <end position="408"/>
    </location>
</feature>
<proteinExistence type="predicted"/>
<comment type="caution">
    <text evidence="3">The sequence shown here is derived from an EMBL/GenBank/DDBJ whole genome shotgun (WGS) entry which is preliminary data.</text>
</comment>
<dbReference type="InterPro" id="IPR001162">
    <property type="entry name" value="UvrC_RNase_H_dom"/>
</dbReference>
<feature type="domain" description="GIY-YIG" evidence="1">
    <location>
        <begin position="15"/>
        <end position="92"/>
    </location>
</feature>
<dbReference type="AlphaFoldDB" id="A0A1F8GEH5"/>
<dbReference type="InterPro" id="IPR038476">
    <property type="entry name" value="UvrC_RNase_H_dom_sf"/>
</dbReference>
<dbReference type="SMART" id="SM00465">
    <property type="entry name" value="GIYc"/>
    <property type="match status" value="1"/>
</dbReference>